<evidence type="ECO:0000313" key="9">
    <source>
        <dbReference type="EMBL" id="KZL71200.1"/>
    </source>
</evidence>
<feature type="DNA-binding region" description="Homeobox" evidence="5">
    <location>
        <begin position="95"/>
        <end position="157"/>
    </location>
</feature>
<evidence type="ECO:0000256" key="2">
    <source>
        <dbReference type="ARBA" id="ARBA00023155"/>
    </source>
</evidence>
<dbReference type="InterPro" id="IPR001356">
    <property type="entry name" value="HD"/>
</dbReference>
<dbReference type="EMBL" id="LFIV01000077">
    <property type="protein sequence ID" value="KZL71200.1"/>
    <property type="molecule type" value="Genomic_DNA"/>
</dbReference>
<dbReference type="Gene3D" id="1.10.10.60">
    <property type="entry name" value="Homeodomain-like"/>
    <property type="match status" value="1"/>
</dbReference>
<feature type="domain" description="Homeobox" evidence="7">
    <location>
        <begin position="93"/>
        <end position="156"/>
    </location>
</feature>
<evidence type="ECO:0000259" key="8">
    <source>
        <dbReference type="PROSITE" id="PS50157"/>
    </source>
</evidence>
<keyword evidence="10" id="KW-1185">Reference proteome</keyword>
<proteinExistence type="predicted"/>
<name>A0A166STY2_9PEZI</name>
<keyword evidence="3 5" id="KW-0539">Nucleus</keyword>
<feature type="region of interest" description="Disordered" evidence="6">
    <location>
        <begin position="49"/>
        <end position="88"/>
    </location>
</feature>
<evidence type="ECO:0000256" key="5">
    <source>
        <dbReference type="PROSITE-ProRule" id="PRU00108"/>
    </source>
</evidence>
<dbReference type="PROSITE" id="PS50071">
    <property type="entry name" value="HOMEOBOX_2"/>
    <property type="match status" value="1"/>
</dbReference>
<dbReference type="Pfam" id="PF05920">
    <property type="entry name" value="Homeobox_KN"/>
    <property type="match status" value="1"/>
</dbReference>
<dbReference type="AlphaFoldDB" id="A0A166STY2"/>
<dbReference type="SUPFAM" id="SSF46689">
    <property type="entry name" value="Homeodomain-like"/>
    <property type="match status" value="1"/>
</dbReference>
<keyword evidence="4" id="KW-0863">Zinc-finger</keyword>
<feature type="compositionally biased region" description="Polar residues" evidence="6">
    <location>
        <begin position="49"/>
        <end position="65"/>
    </location>
</feature>
<dbReference type="Gene3D" id="3.30.160.60">
    <property type="entry name" value="Classic Zinc Finger"/>
    <property type="match status" value="1"/>
</dbReference>
<evidence type="ECO:0000256" key="4">
    <source>
        <dbReference type="PROSITE-ProRule" id="PRU00042"/>
    </source>
</evidence>
<dbReference type="GO" id="GO:0003677">
    <property type="term" value="F:DNA binding"/>
    <property type="evidence" value="ECO:0007669"/>
    <property type="project" value="UniProtKB-UniRule"/>
</dbReference>
<evidence type="ECO:0000313" key="10">
    <source>
        <dbReference type="Proteomes" id="UP000076552"/>
    </source>
</evidence>
<keyword evidence="2 5" id="KW-0371">Homeobox</keyword>
<dbReference type="InterPro" id="IPR013087">
    <property type="entry name" value="Znf_C2H2_type"/>
</dbReference>
<comment type="subcellular location">
    <subcellularLocation>
        <location evidence="5">Nucleus</location>
    </subcellularLocation>
</comment>
<feature type="domain" description="C2H2-type" evidence="8">
    <location>
        <begin position="305"/>
        <end position="333"/>
    </location>
</feature>
<gene>
    <name evidence="9" type="ORF">CT0861_08437</name>
</gene>
<accession>A0A166STY2</accession>
<organism evidence="9 10">
    <name type="scientific">Colletotrichum tofieldiae</name>
    <dbReference type="NCBI Taxonomy" id="708197"/>
    <lineage>
        <taxon>Eukaryota</taxon>
        <taxon>Fungi</taxon>
        <taxon>Dikarya</taxon>
        <taxon>Ascomycota</taxon>
        <taxon>Pezizomycotina</taxon>
        <taxon>Sordariomycetes</taxon>
        <taxon>Hypocreomycetidae</taxon>
        <taxon>Glomerellales</taxon>
        <taxon>Glomerellaceae</taxon>
        <taxon>Colletotrichum</taxon>
        <taxon>Colletotrichum spaethianum species complex</taxon>
    </lineage>
</organism>
<dbReference type="InterPro" id="IPR008422">
    <property type="entry name" value="KN_HD"/>
</dbReference>
<dbReference type="STRING" id="708197.A0A166STY2"/>
<keyword evidence="4" id="KW-0862">Zinc</keyword>
<dbReference type="GO" id="GO:0008270">
    <property type="term" value="F:zinc ion binding"/>
    <property type="evidence" value="ECO:0007669"/>
    <property type="project" value="UniProtKB-KW"/>
</dbReference>
<dbReference type="SMART" id="SM00355">
    <property type="entry name" value="ZnF_C2H2"/>
    <property type="match status" value="2"/>
</dbReference>
<evidence type="ECO:0000256" key="6">
    <source>
        <dbReference type="SAM" id="MobiDB-lite"/>
    </source>
</evidence>
<dbReference type="GO" id="GO:0006355">
    <property type="term" value="P:regulation of DNA-templated transcription"/>
    <property type="evidence" value="ECO:0007669"/>
    <property type="project" value="InterPro"/>
</dbReference>
<feature type="region of interest" description="Disordered" evidence="6">
    <location>
        <begin position="156"/>
        <end position="297"/>
    </location>
</feature>
<dbReference type="SMART" id="SM00389">
    <property type="entry name" value="HOX"/>
    <property type="match status" value="1"/>
</dbReference>
<sequence length="862" mass="96922">MADYVAAQIAPELATDTEFDFSQFCLFPSDDVSDNASSGHPQARFASLETQQPYGGMESPSSSVSGGAPLSDNFENENPGPMAPEDANTSVANVAPKVGSRFTSAAVRGLRTWFDNHEHHPYPTPKEVERLQKQTGLSKQQLVNWFANTRRRRRFGLNGATPPRIPSWTESASGAIDIPARRPTPMPFEQMNPLQRWQHSPPENEPALVSDISRAVAASTKHSDHSIRSPSSARSSENASSISSLGTSYSSRGSRSNGSAYSYGSNKSPSPLNRVRKDSNRRRRRATTKLQRGKPTSLMRTRNAYQCTFCAETFKAKYDWQRHEKTLHLSLEEWICSPRGSTEIDPEKGVICVYCGEVNPDQHHLNGHHQAACLDRPYEDRTFYRKDHLRQHLKLVHRTKQMAKYAEKWKITTDNIRSRCGFCNLTFESWTCRGDHIAEHYRNDGSTMSDWKGDWGFEPSVLSKLENAVPPYLIQWEQSAPVPFCAGTGPADTSPSAYELLKLELEYFVRNFFEANETLPSDNDLVYEGCSIIFGSQFFSPDLTITASSWVRDLFMSSTEMAAKARLRPMNQLTKLRMSQLKIKGKADIFEDCEPESQLCRHLREHMSLGLALSDVDLQQEACAILYRIESSSTNPSRRFAGFLVRLIWGSTEWIVRLRQRAEQAIGDSYLDFGPNRITLEALADDQLNGFYGGLAELGQLNGESEKLLAYIGDGERTNSEVGIASSLTPSIYSKPAGPEILGDRFVGDISTASQDLYSRLQTSKTLFAGSGSSLRWSERPRGTGMPFFLNDPNRYARLARELLRFVASTMSPNNPNKHVPTDEEIRYQARWILYDDDDPWNQTPADIAEWLSDFKKQVGLQ</sequence>
<dbReference type="PANTHER" id="PTHR11850">
    <property type="entry name" value="HOMEOBOX PROTEIN TRANSCRIPTION FACTORS"/>
    <property type="match status" value="1"/>
</dbReference>
<comment type="caution">
    <text evidence="9">The sequence shown here is derived from an EMBL/GenBank/DDBJ whole genome shotgun (WGS) entry which is preliminary data.</text>
</comment>
<dbReference type="InterPro" id="IPR009057">
    <property type="entry name" value="Homeodomain-like_sf"/>
</dbReference>
<keyword evidence="4" id="KW-0479">Metal-binding</keyword>
<feature type="compositionally biased region" description="Low complexity" evidence="6">
    <location>
        <begin position="228"/>
        <end position="268"/>
    </location>
</feature>
<dbReference type="Proteomes" id="UP000076552">
    <property type="component" value="Unassembled WGS sequence"/>
</dbReference>
<evidence type="ECO:0000259" key="7">
    <source>
        <dbReference type="PROSITE" id="PS50071"/>
    </source>
</evidence>
<keyword evidence="1 5" id="KW-0238">DNA-binding</keyword>
<dbReference type="InterPro" id="IPR050224">
    <property type="entry name" value="TALE_homeobox"/>
</dbReference>
<protein>
    <submittedName>
        <fullName evidence="9">C2H2 type zinc finger domain-containing protein</fullName>
    </submittedName>
</protein>
<evidence type="ECO:0000256" key="3">
    <source>
        <dbReference type="ARBA" id="ARBA00023242"/>
    </source>
</evidence>
<dbReference type="PROSITE" id="PS00028">
    <property type="entry name" value="ZINC_FINGER_C2H2_1"/>
    <property type="match status" value="1"/>
</dbReference>
<dbReference type="CDD" id="cd00086">
    <property type="entry name" value="homeodomain"/>
    <property type="match status" value="1"/>
</dbReference>
<dbReference type="PROSITE" id="PS50157">
    <property type="entry name" value="ZINC_FINGER_C2H2_2"/>
    <property type="match status" value="1"/>
</dbReference>
<dbReference type="GO" id="GO:0005634">
    <property type="term" value="C:nucleus"/>
    <property type="evidence" value="ECO:0007669"/>
    <property type="project" value="UniProtKB-SubCell"/>
</dbReference>
<evidence type="ECO:0000256" key="1">
    <source>
        <dbReference type="ARBA" id="ARBA00023125"/>
    </source>
</evidence>
<reference evidence="9 10" key="1">
    <citation type="submission" date="2015-06" db="EMBL/GenBank/DDBJ databases">
        <title>Survival trade-offs in plant roots during colonization by closely related pathogenic and mutualistic fungi.</title>
        <authorList>
            <person name="Hacquard S."/>
            <person name="Kracher B."/>
            <person name="Hiruma K."/>
            <person name="Weinman A."/>
            <person name="Muench P."/>
            <person name="Garrido Oter R."/>
            <person name="Ver Loren van Themaat E."/>
            <person name="Dallerey J.-F."/>
            <person name="Damm U."/>
            <person name="Henrissat B."/>
            <person name="Lespinet O."/>
            <person name="Thon M."/>
            <person name="Kemen E."/>
            <person name="McHardy A.C."/>
            <person name="Schulze-Lefert P."/>
            <person name="O'Connell R.J."/>
        </authorList>
    </citation>
    <scope>NUCLEOTIDE SEQUENCE [LARGE SCALE GENOMIC DNA]</scope>
    <source>
        <strain evidence="9 10">0861</strain>
    </source>
</reference>